<reference evidence="9" key="2">
    <citation type="submission" date="2018-03" db="EMBL/GenBank/DDBJ databases">
        <authorList>
            <person name="Batty M. E."/>
            <person name="Batty M E."/>
        </authorList>
    </citation>
    <scope>NUCLEOTIDE SEQUENCE [LARGE SCALE GENOMIC DNA]</scope>
    <source>
        <strain evidence="9">Gilliam</strain>
    </source>
</reference>
<evidence type="ECO:0000256" key="3">
    <source>
        <dbReference type="PROSITE-ProRule" id="PRU00339"/>
    </source>
</evidence>
<dbReference type="Pfam" id="PF13181">
    <property type="entry name" value="TPR_8"/>
    <property type="match status" value="1"/>
</dbReference>
<dbReference type="PANTHER" id="PTHR44858">
    <property type="entry name" value="TETRATRICOPEPTIDE REPEAT PROTEIN 6"/>
    <property type="match status" value="1"/>
</dbReference>
<gene>
    <name evidence="6" type="ORF">GILLIAM_01332</name>
    <name evidence="7" type="ORF">GILLIAM_01343</name>
    <name evidence="4" type="ORF">OTSGILL_0256</name>
    <name evidence="5" type="ORF">OTSGILL_0268</name>
</gene>
<evidence type="ECO:0000313" key="8">
    <source>
        <dbReference type="Proteomes" id="UP000033769"/>
    </source>
</evidence>
<evidence type="ECO:0000313" key="7">
    <source>
        <dbReference type="EMBL" id="SPR06924.1"/>
    </source>
</evidence>
<evidence type="ECO:0000313" key="5">
    <source>
        <dbReference type="EMBL" id="KJV54120.1"/>
    </source>
</evidence>
<feature type="repeat" description="TPR" evidence="3">
    <location>
        <begin position="79"/>
        <end position="112"/>
    </location>
</feature>
<feature type="repeat" description="TPR" evidence="3">
    <location>
        <begin position="113"/>
        <end position="146"/>
    </location>
</feature>
<dbReference type="EMBL" id="LS398551">
    <property type="protein sequence ID" value="SPR06924.1"/>
    <property type="molecule type" value="Genomic_DNA"/>
</dbReference>
<dbReference type="PROSITE" id="PS50293">
    <property type="entry name" value="TPR_REGION"/>
    <property type="match status" value="1"/>
</dbReference>
<keyword evidence="2 3" id="KW-0802">TPR repeat</keyword>
<evidence type="ECO:0000256" key="1">
    <source>
        <dbReference type="ARBA" id="ARBA00022737"/>
    </source>
</evidence>
<keyword evidence="9" id="KW-1185">Reference proteome</keyword>
<dbReference type="InterPro" id="IPR019734">
    <property type="entry name" value="TPR_rpt"/>
</dbReference>
<dbReference type="EMBL" id="LANO01000002">
    <property type="protein sequence ID" value="KJV54120.1"/>
    <property type="molecule type" value="Genomic_DNA"/>
</dbReference>
<organism evidence="5 8">
    <name type="scientific">Orientia tsutsugamushi str. Gilliam</name>
    <dbReference type="NCBI Taxonomy" id="1359184"/>
    <lineage>
        <taxon>Bacteria</taxon>
        <taxon>Pseudomonadati</taxon>
        <taxon>Pseudomonadota</taxon>
        <taxon>Alphaproteobacteria</taxon>
        <taxon>Rickettsiales</taxon>
        <taxon>Rickettsiaceae</taxon>
        <taxon>Rickettsieae</taxon>
        <taxon>Orientia</taxon>
    </lineage>
</organism>
<evidence type="ECO:0000313" key="4">
    <source>
        <dbReference type="EMBL" id="KJV54055.1"/>
    </source>
</evidence>
<dbReference type="EMBL" id="LS398551">
    <property type="protein sequence ID" value="SPR06880.1"/>
    <property type="molecule type" value="Genomic_DNA"/>
</dbReference>
<keyword evidence="1" id="KW-0677">Repeat</keyword>
<protein>
    <submittedName>
        <fullName evidence="6">TPR repeat-containing protein 08</fullName>
    </submittedName>
    <submittedName>
        <fullName evidence="5">Tetratricopeptide repeat family protein</fullName>
    </submittedName>
</protein>
<dbReference type="RefSeq" id="WP_082303897.1">
    <property type="nucleotide sequence ID" value="NZ_LS398551.1"/>
</dbReference>
<name>A0A0F3MEG0_ORITS</name>
<dbReference type="AlphaFoldDB" id="A0A0F3MEG0"/>
<sequence>MDNYSIGNRTISQQNLAPLLDMAAGIINDGSYRVVNANNGNQFVTQDTTAYHNKGYVLSMYSEAIESCNLAIKYNPNCAEAYYRRGMILEKLGKHQEAVENLDIAIKYKPNFAENYLEKGISLVSLGQYSKAKENFNLAIKYMPNLIEEYKLTIKKLTEFENFTIAKDYEQKLQILKKYS</sequence>
<dbReference type="PANTHER" id="PTHR44858:SF1">
    <property type="entry name" value="UDP-N-ACETYLGLUCOSAMINE--PEPTIDE N-ACETYLGLUCOSAMINYLTRANSFERASE SPINDLY-RELATED"/>
    <property type="match status" value="1"/>
</dbReference>
<dbReference type="EMBL" id="LANO01000002">
    <property type="protein sequence ID" value="KJV54055.1"/>
    <property type="molecule type" value="Genomic_DNA"/>
</dbReference>
<dbReference type="PATRIC" id="fig|1359184.3.peg.813"/>
<dbReference type="Proteomes" id="UP000244959">
    <property type="component" value="Chromosome I"/>
</dbReference>
<dbReference type="SUPFAM" id="SSF48452">
    <property type="entry name" value="TPR-like"/>
    <property type="match status" value="1"/>
</dbReference>
<dbReference type="PROSITE" id="PS50005">
    <property type="entry name" value="TPR"/>
    <property type="match status" value="2"/>
</dbReference>
<dbReference type="Gene3D" id="1.25.40.10">
    <property type="entry name" value="Tetratricopeptide repeat domain"/>
    <property type="match status" value="2"/>
</dbReference>
<dbReference type="Pfam" id="PF00515">
    <property type="entry name" value="TPR_1"/>
    <property type="match status" value="1"/>
</dbReference>
<dbReference type="InterPro" id="IPR050498">
    <property type="entry name" value="Ycf3"/>
</dbReference>
<evidence type="ECO:0000313" key="6">
    <source>
        <dbReference type="EMBL" id="SPR06880.1"/>
    </source>
</evidence>
<dbReference type="SMART" id="SM00028">
    <property type="entry name" value="TPR"/>
    <property type="match status" value="3"/>
</dbReference>
<evidence type="ECO:0000256" key="2">
    <source>
        <dbReference type="ARBA" id="ARBA00022803"/>
    </source>
</evidence>
<dbReference type="Proteomes" id="UP000033769">
    <property type="component" value="Unassembled WGS sequence"/>
</dbReference>
<proteinExistence type="predicted"/>
<evidence type="ECO:0000313" key="9">
    <source>
        <dbReference type="Proteomes" id="UP000244959"/>
    </source>
</evidence>
<reference evidence="6" key="3">
    <citation type="submission" date="2018-03" db="EMBL/GenBank/DDBJ databases">
        <authorList>
            <person name="Keele B.F."/>
        </authorList>
    </citation>
    <scope>NUCLEOTIDE SEQUENCE [LARGE SCALE GENOMIC DNA]</scope>
    <source>
        <strain evidence="6">Gilliam</strain>
    </source>
</reference>
<dbReference type="InterPro" id="IPR011990">
    <property type="entry name" value="TPR-like_helical_dom_sf"/>
</dbReference>
<accession>A0A0F3MEG0</accession>
<reference evidence="5 8" key="1">
    <citation type="submission" date="2015-02" db="EMBL/GenBank/DDBJ databases">
        <title>Genome Sequencing of Rickettsiales.</title>
        <authorList>
            <person name="Daugherty S.C."/>
            <person name="Su Q."/>
            <person name="Abolude K."/>
            <person name="Beier-Sexton M."/>
            <person name="Carlyon J.A."/>
            <person name="Carter R."/>
            <person name="Day N.P."/>
            <person name="Dumler S.J."/>
            <person name="Dyachenko V."/>
            <person name="Godinez A."/>
            <person name="Kurtti T.J."/>
            <person name="Lichay M."/>
            <person name="Mullins K.E."/>
            <person name="Ott S."/>
            <person name="Pappas-Brown V."/>
            <person name="Paris D.H."/>
            <person name="Patel P."/>
            <person name="Richards A.L."/>
            <person name="Sadzewicz L."/>
            <person name="Sears K."/>
            <person name="Seidman D."/>
            <person name="Sengamalay N."/>
            <person name="Stenos J."/>
            <person name="Tallon L.J."/>
            <person name="Vincent G."/>
            <person name="Fraser C.M."/>
            <person name="Munderloh U."/>
            <person name="Dunning-Hotopp J.C."/>
        </authorList>
    </citation>
    <scope>NUCLEOTIDE SEQUENCE [LARGE SCALE GENOMIC DNA]</scope>
    <source>
        <strain evidence="5 8">Gilliam</strain>
    </source>
</reference>